<dbReference type="InterPro" id="IPR002323">
    <property type="entry name" value="Cyt_CIE"/>
</dbReference>
<dbReference type="GO" id="GO:0009055">
    <property type="term" value="F:electron transfer activity"/>
    <property type="evidence" value="ECO:0007669"/>
    <property type="project" value="InterPro"/>
</dbReference>
<dbReference type="Proteomes" id="UP000294887">
    <property type="component" value="Unassembled WGS sequence"/>
</dbReference>
<evidence type="ECO:0000259" key="8">
    <source>
        <dbReference type="PROSITE" id="PS51007"/>
    </source>
</evidence>
<dbReference type="RefSeq" id="WP_131905452.1">
    <property type="nucleotide sequence ID" value="NZ_BAAAFU010000004.1"/>
</dbReference>
<dbReference type="InterPro" id="IPR036909">
    <property type="entry name" value="Cyt_c-like_dom_sf"/>
</dbReference>
<keyword evidence="3 6" id="KW-0479">Metal-binding</keyword>
<dbReference type="OrthoDB" id="9814708at2"/>
<evidence type="ECO:0000313" key="9">
    <source>
        <dbReference type="EMBL" id="TCJ87149.1"/>
    </source>
</evidence>
<gene>
    <name evidence="9" type="ORF">EV695_1652</name>
</gene>
<evidence type="ECO:0000256" key="7">
    <source>
        <dbReference type="SAM" id="SignalP"/>
    </source>
</evidence>
<feature type="signal peptide" evidence="7">
    <location>
        <begin position="1"/>
        <end position="23"/>
    </location>
</feature>
<sequence>MQTTTIKTILLSTYTLLSVNAFAADDAGKKTYDDACKVCHDAGIAGSPKFGDAEAWAPRIETGIEALYTTSLKGKGAMPAKGGRADISDDDVKAAVDYMVKNASK</sequence>
<dbReference type="PANTHER" id="PTHR40942:SF4">
    <property type="entry name" value="CYTOCHROME C5"/>
    <property type="match status" value="1"/>
</dbReference>
<dbReference type="GO" id="GO:0005506">
    <property type="term" value="F:iron ion binding"/>
    <property type="evidence" value="ECO:0007669"/>
    <property type="project" value="InterPro"/>
</dbReference>
<dbReference type="Gene3D" id="1.10.760.10">
    <property type="entry name" value="Cytochrome c-like domain"/>
    <property type="match status" value="1"/>
</dbReference>
<keyword evidence="2 6" id="KW-0349">Heme</keyword>
<evidence type="ECO:0000313" key="10">
    <source>
        <dbReference type="Proteomes" id="UP000294887"/>
    </source>
</evidence>
<dbReference type="PRINTS" id="PR00607">
    <property type="entry name" value="CYTCHROMECIE"/>
</dbReference>
<evidence type="ECO:0000256" key="2">
    <source>
        <dbReference type="ARBA" id="ARBA00022617"/>
    </source>
</evidence>
<dbReference type="GO" id="GO:0020037">
    <property type="term" value="F:heme binding"/>
    <property type="evidence" value="ECO:0007669"/>
    <property type="project" value="InterPro"/>
</dbReference>
<accession>A0A4R1F3W5</accession>
<evidence type="ECO:0000256" key="5">
    <source>
        <dbReference type="ARBA" id="ARBA00023004"/>
    </source>
</evidence>
<organism evidence="9 10">
    <name type="scientific">Cocleimonas flava</name>
    <dbReference type="NCBI Taxonomy" id="634765"/>
    <lineage>
        <taxon>Bacteria</taxon>
        <taxon>Pseudomonadati</taxon>
        <taxon>Pseudomonadota</taxon>
        <taxon>Gammaproteobacteria</taxon>
        <taxon>Thiotrichales</taxon>
        <taxon>Thiotrichaceae</taxon>
        <taxon>Cocleimonas</taxon>
    </lineage>
</organism>
<evidence type="ECO:0000256" key="3">
    <source>
        <dbReference type="ARBA" id="ARBA00022723"/>
    </source>
</evidence>
<dbReference type="InterPro" id="IPR009056">
    <property type="entry name" value="Cyt_c-like_dom"/>
</dbReference>
<keyword evidence="5 6" id="KW-0408">Iron</keyword>
<proteinExistence type="predicted"/>
<evidence type="ECO:0000256" key="1">
    <source>
        <dbReference type="ARBA" id="ARBA00022448"/>
    </source>
</evidence>
<dbReference type="Pfam" id="PF13442">
    <property type="entry name" value="Cytochrome_CBB3"/>
    <property type="match status" value="1"/>
</dbReference>
<feature type="chain" id="PRO_5020513768" evidence="7">
    <location>
        <begin position="24"/>
        <end position="105"/>
    </location>
</feature>
<feature type="domain" description="Cytochrome c" evidence="8">
    <location>
        <begin position="23"/>
        <end position="103"/>
    </location>
</feature>
<protein>
    <submittedName>
        <fullName evidence="9">Cbb3-type cytochrome c oxidase subunit III</fullName>
    </submittedName>
</protein>
<dbReference type="SUPFAM" id="SSF46626">
    <property type="entry name" value="Cytochrome c"/>
    <property type="match status" value="1"/>
</dbReference>
<keyword evidence="10" id="KW-1185">Reference proteome</keyword>
<dbReference type="EMBL" id="SMFQ01000003">
    <property type="protein sequence ID" value="TCJ87149.1"/>
    <property type="molecule type" value="Genomic_DNA"/>
</dbReference>
<keyword evidence="1" id="KW-0813">Transport</keyword>
<dbReference type="PROSITE" id="PS51007">
    <property type="entry name" value="CYTC"/>
    <property type="match status" value="1"/>
</dbReference>
<name>A0A4R1F3W5_9GAMM</name>
<evidence type="ECO:0000256" key="6">
    <source>
        <dbReference type="PROSITE-ProRule" id="PRU00433"/>
    </source>
</evidence>
<comment type="caution">
    <text evidence="9">The sequence shown here is derived from an EMBL/GenBank/DDBJ whole genome shotgun (WGS) entry which is preliminary data.</text>
</comment>
<dbReference type="AlphaFoldDB" id="A0A4R1F3W5"/>
<reference evidence="9 10" key="1">
    <citation type="submission" date="2019-03" db="EMBL/GenBank/DDBJ databases">
        <title>Genomic Encyclopedia of Type Strains, Phase IV (KMG-IV): sequencing the most valuable type-strain genomes for metagenomic binning, comparative biology and taxonomic classification.</title>
        <authorList>
            <person name="Goeker M."/>
        </authorList>
    </citation>
    <scope>NUCLEOTIDE SEQUENCE [LARGE SCALE GENOMIC DNA]</scope>
    <source>
        <strain evidence="9 10">DSM 24830</strain>
    </source>
</reference>
<keyword evidence="7" id="KW-0732">Signal</keyword>
<dbReference type="PANTHER" id="PTHR40942">
    <property type="match status" value="1"/>
</dbReference>
<evidence type="ECO:0000256" key="4">
    <source>
        <dbReference type="ARBA" id="ARBA00022982"/>
    </source>
</evidence>
<keyword evidence="4" id="KW-0249">Electron transport</keyword>